<reference evidence="2" key="1">
    <citation type="submission" date="2020-04" db="EMBL/GenBank/DDBJ databases">
        <authorList>
            <person name="Chiriac C."/>
            <person name="Salcher M."/>
            <person name="Ghai R."/>
            <person name="Kavagutti S V."/>
        </authorList>
    </citation>
    <scope>NUCLEOTIDE SEQUENCE</scope>
</reference>
<dbReference type="EMBL" id="LR797104">
    <property type="protein sequence ID" value="CAB4187315.1"/>
    <property type="molecule type" value="Genomic_DNA"/>
</dbReference>
<organism evidence="2">
    <name type="scientific">uncultured Caudovirales phage</name>
    <dbReference type="NCBI Taxonomy" id="2100421"/>
    <lineage>
        <taxon>Viruses</taxon>
        <taxon>Duplodnaviria</taxon>
        <taxon>Heunggongvirae</taxon>
        <taxon>Uroviricota</taxon>
        <taxon>Caudoviricetes</taxon>
        <taxon>Peduoviridae</taxon>
        <taxon>Maltschvirus</taxon>
        <taxon>Maltschvirus maltsch</taxon>
    </lineage>
</organism>
<evidence type="ECO:0000313" key="3">
    <source>
        <dbReference type="EMBL" id="CAB4164373.1"/>
    </source>
</evidence>
<feature type="transmembrane region" description="Helical" evidence="1">
    <location>
        <begin position="55"/>
        <end position="78"/>
    </location>
</feature>
<keyword evidence="1" id="KW-0812">Transmembrane</keyword>
<evidence type="ECO:0000313" key="2">
    <source>
        <dbReference type="EMBL" id="CAB4146741.1"/>
    </source>
</evidence>
<name>A0A6J5ML34_9CAUD</name>
<accession>A0A6J5ML34</accession>
<sequence>MRLDMSPENDDLWGGCRRSSFAGKPNVETEPTEAIRILRRNLVVIFSEVHDRREIILGGAMAAWAYLVVFDVASKIFGSVYYSNKYGKLVLITQRDH</sequence>
<keyword evidence="1" id="KW-0472">Membrane</keyword>
<evidence type="ECO:0000256" key="1">
    <source>
        <dbReference type="SAM" id="Phobius"/>
    </source>
</evidence>
<evidence type="ECO:0000313" key="5">
    <source>
        <dbReference type="EMBL" id="CAB4187315.1"/>
    </source>
</evidence>
<protein>
    <submittedName>
        <fullName evidence="2">Uncharacterized protein</fullName>
    </submittedName>
</protein>
<proteinExistence type="predicted"/>
<keyword evidence="1" id="KW-1133">Transmembrane helix</keyword>
<dbReference type="EMBL" id="LR796473">
    <property type="protein sequence ID" value="CAB4146741.1"/>
    <property type="molecule type" value="Genomic_DNA"/>
</dbReference>
<dbReference type="EMBL" id="LR796764">
    <property type="protein sequence ID" value="CAB4164373.1"/>
    <property type="molecule type" value="Genomic_DNA"/>
</dbReference>
<gene>
    <name evidence="4" type="ORF">UFOVP1003_48</name>
    <name evidence="5" type="ORF">UFOVP1153_10</name>
    <name evidence="2" type="ORF">UFOVP493_10</name>
    <name evidence="3" type="ORF">UFOVP829_32</name>
</gene>
<dbReference type="EMBL" id="LR796951">
    <property type="protein sequence ID" value="CAB4177776.1"/>
    <property type="molecule type" value="Genomic_DNA"/>
</dbReference>
<evidence type="ECO:0000313" key="4">
    <source>
        <dbReference type="EMBL" id="CAB4177776.1"/>
    </source>
</evidence>